<keyword evidence="3" id="KW-1185">Reference proteome</keyword>
<dbReference type="InParanoid" id="A0A0U5EP98"/>
<name>A0A0U5EP98_9BACT</name>
<protein>
    <submittedName>
        <fullName evidence="2">Putative secreted protein</fullName>
    </submittedName>
</protein>
<dbReference type="RefSeq" id="WP_059059617.1">
    <property type="nucleotide sequence ID" value="NZ_LN879502.1"/>
</dbReference>
<dbReference type="AlphaFoldDB" id="A0A0U5EP98"/>
<dbReference type="STRING" id="389348.PNK_0109"/>
<proteinExistence type="predicted"/>
<dbReference type="Proteomes" id="UP000069902">
    <property type="component" value="Chromosome cPNK"/>
</dbReference>
<dbReference type="EMBL" id="LN879502">
    <property type="protein sequence ID" value="CUI15747.1"/>
    <property type="molecule type" value="Genomic_DNA"/>
</dbReference>
<gene>
    <name evidence="2" type="ORF">PNK_0109</name>
</gene>
<dbReference type="Pfam" id="PF25778">
    <property type="entry name" value="DUF7948"/>
    <property type="match status" value="1"/>
</dbReference>
<sequence length="215" mass="24170">MRNKSFKYKLLRVGISAATLSILLLTLVNVLAVRSFSANKTASSEFSKAIAAQRIGLPARLEGDWPTPVLEFRFIETSPNSIVKGGDGSRNKGGRFISTDLSQRRTRLSNYGTMDWQADLGSDAIFYGKHFRLPHLRLEGAEELLVDSDGNLRIRMGDSQELCMQKPFIYQFVKGEKVRVDAQFTLVAKNEIGFEIGHYDESQVLVIDPMFVYRA</sequence>
<accession>A0A0U5EP98</accession>
<dbReference type="KEGG" id="pnl:PNK_0109"/>
<evidence type="ECO:0000313" key="3">
    <source>
        <dbReference type="Proteomes" id="UP000069902"/>
    </source>
</evidence>
<evidence type="ECO:0000259" key="1">
    <source>
        <dbReference type="Pfam" id="PF25778"/>
    </source>
</evidence>
<organism evidence="2 3">
    <name type="scientific">Candidatus Protochlamydia naegleriophila</name>
    <dbReference type="NCBI Taxonomy" id="389348"/>
    <lineage>
        <taxon>Bacteria</taxon>
        <taxon>Pseudomonadati</taxon>
        <taxon>Chlamydiota</taxon>
        <taxon>Chlamydiia</taxon>
        <taxon>Parachlamydiales</taxon>
        <taxon>Parachlamydiaceae</taxon>
        <taxon>Candidatus Protochlamydia</taxon>
    </lineage>
</organism>
<feature type="domain" description="DUF7948" evidence="1">
    <location>
        <begin position="135"/>
        <end position="210"/>
    </location>
</feature>
<dbReference type="InterPro" id="IPR057708">
    <property type="entry name" value="DUF7948"/>
</dbReference>
<dbReference type="PATRIC" id="fig|389348.3.peg.129"/>
<evidence type="ECO:0000313" key="2">
    <source>
        <dbReference type="EMBL" id="CUI15747.1"/>
    </source>
</evidence>
<reference evidence="3" key="1">
    <citation type="submission" date="2015-09" db="EMBL/GenBank/DDBJ databases">
        <authorList>
            <person name="Bertelli C."/>
        </authorList>
    </citation>
    <scope>NUCLEOTIDE SEQUENCE [LARGE SCALE GENOMIC DNA]</scope>
    <source>
        <strain evidence="3">KNic</strain>
    </source>
</reference>